<dbReference type="EMBL" id="VJMI01019664">
    <property type="protein sequence ID" value="KAF0706753.1"/>
    <property type="molecule type" value="Genomic_DNA"/>
</dbReference>
<dbReference type="PANTHER" id="PTHR33939">
    <property type="entry name" value="PROTEIN CBG22215"/>
    <property type="match status" value="1"/>
</dbReference>
<dbReference type="VEuPathDB" id="FungiDB:H257_18740"/>
<sequence>MTFVKMARPRTLTREERLDILRLLAFYKSQGDKTGAKHVYEALGRNIAVVRGVWNEYCNYGTVTQAQPAASRSTHPLRVPRTTENVALVQEFVRDRRATRTRTTAVNVMTYLNEMDVMEVDLNKKAQTLAAVRSVQRFLKRQGYRRGKMAGSSSYNLSKSNVLARDSYVKVMHPVVCASSNASVVYLDEPFIHQHHKRHNDSLFDPSDDLDVQRKENHKGRRYCFIAGILDSPDMECQVVALDIFRGGKSTAKQPKDYHAMFNHDYFVKWFAKLLAELGDMGEANAYIG</sequence>
<accession>A0A6A4Z8S7</accession>
<dbReference type="VEuPathDB" id="FungiDB:H257_04660"/>
<name>A0A6A4Z8S7_APHAT</name>
<protein>
    <submittedName>
        <fullName evidence="1">Uncharacterized protein</fullName>
    </submittedName>
</protein>
<evidence type="ECO:0000313" key="2">
    <source>
        <dbReference type="Proteomes" id="UP000469452"/>
    </source>
</evidence>
<dbReference type="PANTHER" id="PTHR33939:SF1">
    <property type="entry name" value="DUF4371 DOMAIN-CONTAINING PROTEIN"/>
    <property type="match status" value="1"/>
</dbReference>
<organism evidence="1 2">
    <name type="scientific">Aphanomyces astaci</name>
    <name type="common">Crayfish plague agent</name>
    <dbReference type="NCBI Taxonomy" id="112090"/>
    <lineage>
        <taxon>Eukaryota</taxon>
        <taxon>Sar</taxon>
        <taxon>Stramenopiles</taxon>
        <taxon>Oomycota</taxon>
        <taxon>Saprolegniomycetes</taxon>
        <taxon>Saprolegniales</taxon>
        <taxon>Verrucalvaceae</taxon>
        <taxon>Aphanomyces</taxon>
    </lineage>
</organism>
<dbReference type="AlphaFoldDB" id="A0A6A4Z8S7"/>
<comment type="caution">
    <text evidence="1">The sequence shown here is derived from an EMBL/GenBank/DDBJ whole genome shotgun (WGS) entry which is preliminary data.</text>
</comment>
<proteinExistence type="predicted"/>
<evidence type="ECO:0000313" key="1">
    <source>
        <dbReference type="EMBL" id="KAF0706753.1"/>
    </source>
</evidence>
<gene>
    <name evidence="1" type="ORF">AaE_013968</name>
</gene>
<dbReference type="Proteomes" id="UP000469452">
    <property type="component" value="Unassembled WGS sequence"/>
</dbReference>
<reference evidence="1 2" key="1">
    <citation type="submission" date="2019-06" db="EMBL/GenBank/DDBJ databases">
        <title>Genomics analysis of Aphanomyces spp. identifies a new class of oomycete effector associated with host adaptation.</title>
        <authorList>
            <person name="Gaulin E."/>
        </authorList>
    </citation>
    <scope>NUCLEOTIDE SEQUENCE [LARGE SCALE GENOMIC DNA]</scope>
    <source>
        <strain evidence="1 2">E</strain>
    </source>
</reference>